<comment type="caution">
    <text evidence="1">The sequence shown here is derived from an EMBL/GenBank/DDBJ whole genome shotgun (WGS) entry which is preliminary data.</text>
</comment>
<reference evidence="1 2" key="1">
    <citation type="submission" date="2020-08" db="EMBL/GenBank/DDBJ databases">
        <title>A Genomic Blueprint of the Chicken Gut Microbiome.</title>
        <authorList>
            <person name="Gilroy R."/>
            <person name="Ravi A."/>
            <person name="Getino M."/>
            <person name="Pursley I."/>
            <person name="Horton D.L."/>
            <person name="Alikhan N.-F."/>
            <person name="Baker D."/>
            <person name="Gharbi K."/>
            <person name="Hall N."/>
            <person name="Watson M."/>
            <person name="Adriaenssens E.M."/>
            <person name="Foster-Nyarko E."/>
            <person name="Jarju S."/>
            <person name="Secka A."/>
            <person name="Antonio M."/>
            <person name="Oren A."/>
            <person name="Chaudhuri R."/>
            <person name="La Ragione R.M."/>
            <person name="Hildebrand F."/>
            <person name="Pallen M.J."/>
        </authorList>
    </citation>
    <scope>NUCLEOTIDE SEQUENCE [LARGE SCALE GENOMIC DNA]</scope>
    <source>
        <strain evidence="1 2">Sa3CUA8</strain>
    </source>
</reference>
<sequence>MERTEAEWNMQYNQQKMAQLVKKEPELSTRLTQIMKEHELERAFALKALYHAEVKDSGRFMKPYQEL</sequence>
<evidence type="ECO:0000313" key="2">
    <source>
        <dbReference type="Proteomes" id="UP000659496"/>
    </source>
</evidence>
<protein>
    <submittedName>
        <fullName evidence="1">Uncharacterized protein</fullName>
    </submittedName>
</protein>
<gene>
    <name evidence="1" type="ORF">H9659_15035</name>
</gene>
<dbReference type="Proteomes" id="UP000659496">
    <property type="component" value="Unassembled WGS sequence"/>
</dbReference>
<name>A0ABR8PN86_9BACL</name>
<evidence type="ECO:0000313" key="1">
    <source>
        <dbReference type="EMBL" id="MBD7909650.1"/>
    </source>
</evidence>
<keyword evidence="2" id="KW-1185">Reference proteome</keyword>
<accession>A0ABR8PN86</accession>
<proteinExistence type="predicted"/>
<dbReference type="EMBL" id="JACSQY010000017">
    <property type="protein sequence ID" value="MBD7909650.1"/>
    <property type="molecule type" value="Genomic_DNA"/>
</dbReference>
<organism evidence="1 2">
    <name type="scientific">Sporosarcina gallistercoris</name>
    <dbReference type="NCBI Taxonomy" id="2762245"/>
    <lineage>
        <taxon>Bacteria</taxon>
        <taxon>Bacillati</taxon>
        <taxon>Bacillota</taxon>
        <taxon>Bacilli</taxon>
        <taxon>Bacillales</taxon>
        <taxon>Caryophanaceae</taxon>
        <taxon>Sporosarcina</taxon>
    </lineage>
</organism>